<accession>A0A399D601</accession>
<reference evidence="1 2" key="1">
    <citation type="journal article" date="2015" name="Int. J. Syst. Evol. Microbiol.">
        <title>Mariniphaga sediminis sp. nov., isolated from coastal sediment.</title>
        <authorList>
            <person name="Wang F.Q."/>
            <person name="Shen Q.Y."/>
            <person name="Chen G.J."/>
            <person name="Du Z.J."/>
        </authorList>
    </citation>
    <scope>NUCLEOTIDE SEQUENCE [LARGE SCALE GENOMIC DNA]</scope>
    <source>
        <strain evidence="1 2">SY21</strain>
    </source>
</reference>
<evidence type="ECO:0000313" key="1">
    <source>
        <dbReference type="EMBL" id="RIH67069.1"/>
    </source>
</evidence>
<keyword evidence="2" id="KW-1185">Reference proteome</keyword>
<name>A0A399D601_9BACT</name>
<sequence>MKNNSDKLMAGAATTDITPQGSQFLFGYPFVERMSEGVNDPLQSSALYLSDGTNQAMFISNDIIFISKASAQRIRRVISEETGIPASVIMVAATHTHSGPVTVDYISSSNDPIVPKVDMEYVRYMEDKIIQTGCTAFQNTEPARAGFLLADGTGIGTNRHDPSGPADLDIPVVLVKNEKDEYIAGMLVCNMHPTILHEDSKLYSGDYPAFTREILQEKYLKNECPVLYFTGASGNQSPRHVTKENTFEEARRIGGILADAIGAKMEEGVEFSSDVPVGCLQKSVDLPRRRFPEVEWAESHQQKSLERFEYLKKTSDNAQEIRTAEVDWFGAEELLHLSRLNAKGELEEVYKSCLPAEIQVIAVGPWNFAAWPGEIFIEYSLALKEEVKNTFLITLTNGELQGYVATEEAEAKGFYEASNSIFHYASGQILVDETATLIKSKGE</sequence>
<dbReference type="AlphaFoldDB" id="A0A399D601"/>
<protein>
    <recommendedName>
        <fullName evidence="3">Neutral/alkaline non-lysosomal ceramidase N-terminal domain-containing protein</fullName>
    </recommendedName>
</protein>
<evidence type="ECO:0000313" key="2">
    <source>
        <dbReference type="Proteomes" id="UP000266441"/>
    </source>
</evidence>
<proteinExistence type="predicted"/>
<comment type="caution">
    <text evidence="1">The sequence shown here is derived from an EMBL/GenBank/DDBJ whole genome shotgun (WGS) entry which is preliminary data.</text>
</comment>
<gene>
    <name evidence="1" type="ORF">D1164_01155</name>
</gene>
<dbReference type="EMBL" id="QWET01000001">
    <property type="protein sequence ID" value="RIH67069.1"/>
    <property type="molecule type" value="Genomic_DNA"/>
</dbReference>
<dbReference type="Proteomes" id="UP000266441">
    <property type="component" value="Unassembled WGS sequence"/>
</dbReference>
<evidence type="ECO:0008006" key="3">
    <source>
        <dbReference type="Google" id="ProtNLM"/>
    </source>
</evidence>
<organism evidence="1 2">
    <name type="scientific">Mariniphaga sediminis</name>
    <dbReference type="NCBI Taxonomy" id="1628158"/>
    <lineage>
        <taxon>Bacteria</taxon>
        <taxon>Pseudomonadati</taxon>
        <taxon>Bacteroidota</taxon>
        <taxon>Bacteroidia</taxon>
        <taxon>Marinilabiliales</taxon>
        <taxon>Prolixibacteraceae</taxon>
        <taxon>Mariniphaga</taxon>
    </lineage>
</organism>